<sequence>MPDEQKGCGDLQQAGAYATYMYHARESQILLADQCSELIRFPRDNDDRLCRLGGLDYLCKVDQGIPYDLGPHRHLDRGVVYGCRYPAAIAGDQLFSTVISCLVASGVAMAQITIKSIRTGTYNCTRLPGWDLLDFSGLEKIEFSPEIPDGEHHSGYEDLPCLERKEIEQRSAKILNAMAYKSLSMLKTLILNGRGIMDWPAERATLEFPALEQFVHAFGWVNPIVLSS</sequence>
<dbReference type="VEuPathDB" id="FungiDB:FOMG_09807"/>
<evidence type="ECO:0000313" key="2">
    <source>
        <dbReference type="Proteomes" id="UP000219369"/>
    </source>
</evidence>
<protein>
    <submittedName>
        <fullName evidence="1">Uncharacterized protein</fullName>
    </submittedName>
</protein>
<dbReference type="VEuPathDB" id="FungiDB:FOXG_13118"/>
<name>A0A2H3TS35_FUSOX</name>
<organism evidence="1 2">
    <name type="scientific">Fusarium oxysporum</name>
    <name type="common">Fusarium vascular wilt</name>
    <dbReference type="NCBI Taxonomy" id="5507"/>
    <lineage>
        <taxon>Eukaryota</taxon>
        <taxon>Fungi</taxon>
        <taxon>Dikarya</taxon>
        <taxon>Ascomycota</taxon>
        <taxon>Pezizomycotina</taxon>
        <taxon>Sordariomycetes</taxon>
        <taxon>Hypocreomycetidae</taxon>
        <taxon>Hypocreales</taxon>
        <taxon>Nectriaceae</taxon>
        <taxon>Fusarium</taxon>
        <taxon>Fusarium oxysporum species complex</taxon>
    </lineage>
</organism>
<dbReference type="VEuPathDB" id="FungiDB:FOC1_g10006534"/>
<dbReference type="OrthoDB" id="5094512at2759"/>
<gene>
    <name evidence="1" type="ORF">FRV6_15562</name>
</gene>
<reference evidence="2" key="1">
    <citation type="submission" date="2016-09" db="EMBL/GenBank/DDBJ databases">
        <authorList>
            <person name="Guldener U."/>
        </authorList>
    </citation>
    <scope>NUCLEOTIDE SEQUENCE [LARGE SCALE GENOMIC DNA]</scope>
    <source>
        <strain evidence="2">V64-1</strain>
    </source>
</reference>
<dbReference type="AlphaFoldDB" id="A0A2H3TS35"/>
<dbReference type="VEuPathDB" id="FungiDB:FOIG_10504"/>
<evidence type="ECO:0000313" key="1">
    <source>
        <dbReference type="EMBL" id="SCO91434.1"/>
    </source>
</evidence>
<dbReference type="VEuPathDB" id="FungiDB:FOC4_g10005836"/>
<dbReference type="VEuPathDB" id="FungiDB:FOZG_15683"/>
<accession>A0A2H3TS35</accession>
<dbReference type="VEuPathDB" id="FungiDB:HZS61_010661"/>
<proteinExistence type="predicted"/>
<dbReference type="EMBL" id="FMJY01000010">
    <property type="protein sequence ID" value="SCO91434.1"/>
    <property type="molecule type" value="Genomic_DNA"/>
</dbReference>
<dbReference type="Proteomes" id="UP000219369">
    <property type="component" value="Unassembled WGS sequence"/>
</dbReference>